<sequence length="275" mass="29565">MMRRAALAGILLALWSGMAEARARRIVSLNLCLDQMVLLLADPEDIAGLSPLARDCSEAVLCERARGVPVMRPSAEAIVARRPDIVLAGSYTALMAVHAAEQVGVRVLRLPPVETLEMFPQQVREVARALGREDRAGAVIAAWERGLAAFPPVTRPRFSALIYEAHGYATQAGSLPDALLRRAGFTNAAAGPGGRADGVWTLERLLAHKPDLLVLDRDAAGVSLAQAMLDNPILLANFPPPHRIDIPGRLWICPLPQTLDVLRRLAAARAALEGK</sequence>
<gene>
    <name evidence="2" type="ORF">Amme_107_013</name>
</gene>
<dbReference type="Pfam" id="PF01497">
    <property type="entry name" value="Peripla_BP_2"/>
    <property type="match status" value="1"/>
</dbReference>
<dbReference type="Proteomes" id="UP000019760">
    <property type="component" value="Unassembled WGS sequence"/>
</dbReference>
<evidence type="ECO:0000313" key="2">
    <source>
        <dbReference type="EMBL" id="GAJ30154.1"/>
    </source>
</evidence>
<dbReference type="PROSITE" id="PS50983">
    <property type="entry name" value="FE_B12_PBP"/>
    <property type="match status" value="1"/>
</dbReference>
<dbReference type="PANTHER" id="PTHR30535">
    <property type="entry name" value="VITAMIN B12-BINDING PROTEIN"/>
    <property type="match status" value="1"/>
</dbReference>
<evidence type="ECO:0000259" key="1">
    <source>
        <dbReference type="PROSITE" id="PS50983"/>
    </source>
</evidence>
<accession>A0A023D7P5</accession>
<keyword evidence="3" id="KW-1185">Reference proteome</keyword>
<dbReference type="InterPro" id="IPR050902">
    <property type="entry name" value="ABC_Transporter_SBP"/>
</dbReference>
<protein>
    <submittedName>
        <fullName evidence="2">ABC transporter ferrichrome transport</fullName>
    </submittedName>
</protein>
<comment type="caution">
    <text evidence="2">The sequence shown here is derived from an EMBL/GenBank/DDBJ whole genome shotgun (WGS) entry which is preliminary data.</text>
</comment>
<feature type="domain" description="Fe/B12 periplasmic-binding" evidence="1">
    <location>
        <begin position="25"/>
        <end position="275"/>
    </location>
</feature>
<evidence type="ECO:0000313" key="3">
    <source>
        <dbReference type="Proteomes" id="UP000019760"/>
    </source>
</evidence>
<dbReference type="PANTHER" id="PTHR30535:SF4">
    <property type="entry name" value="HEMIN-BINDING PERIPLASMIC PROTEIN HMUT"/>
    <property type="match status" value="1"/>
</dbReference>
<reference evidence="2 3" key="2">
    <citation type="journal article" date="2014" name="FEMS Microbiol. Lett.">
        <title>Draft genomic DNA sequence of the facultatively methylotrophic bacterium Acidomonas methanolica type strain MB58.</title>
        <authorList>
            <person name="Higashiura N."/>
            <person name="Hadano H."/>
            <person name="Hirakawa H."/>
            <person name="Matsutani M."/>
            <person name="Takabe S."/>
            <person name="Matsushita K."/>
            <person name="Azuma Y."/>
        </authorList>
    </citation>
    <scope>NUCLEOTIDE SEQUENCE [LARGE SCALE GENOMIC DNA]</scope>
    <source>
        <strain evidence="2 3">MB58</strain>
    </source>
</reference>
<name>A0A023D7P5_ACIMT</name>
<dbReference type="AlphaFoldDB" id="A0A023D7P5"/>
<dbReference type="SUPFAM" id="SSF53807">
    <property type="entry name" value="Helical backbone' metal receptor"/>
    <property type="match status" value="1"/>
</dbReference>
<dbReference type="RefSeq" id="WP_052512116.1">
    <property type="nucleotide sequence ID" value="NZ_BAND01000106.1"/>
</dbReference>
<dbReference type="InterPro" id="IPR002491">
    <property type="entry name" value="ABC_transptr_periplasmic_BD"/>
</dbReference>
<dbReference type="EMBL" id="BAND01000106">
    <property type="protein sequence ID" value="GAJ30154.1"/>
    <property type="molecule type" value="Genomic_DNA"/>
</dbReference>
<proteinExistence type="predicted"/>
<organism evidence="2 3">
    <name type="scientific">Acidomonas methanolica NBRC 104435</name>
    <dbReference type="NCBI Taxonomy" id="1231351"/>
    <lineage>
        <taxon>Bacteria</taxon>
        <taxon>Pseudomonadati</taxon>
        <taxon>Pseudomonadota</taxon>
        <taxon>Alphaproteobacteria</taxon>
        <taxon>Acetobacterales</taxon>
        <taxon>Acetobacteraceae</taxon>
        <taxon>Acidomonas</taxon>
    </lineage>
</organism>
<dbReference type="Gene3D" id="3.40.50.1980">
    <property type="entry name" value="Nitrogenase molybdenum iron protein domain"/>
    <property type="match status" value="2"/>
</dbReference>
<reference evidence="3" key="1">
    <citation type="journal article" date="2014" name="FEMS Microbiol. Lett.">
        <title>Draft Genomic DNA Sequence of the Facultatively Methylotrophic Bacterium Acidomonas methanolica type strain MB58.</title>
        <authorList>
            <person name="Higashiura N."/>
            <person name="Hadano H."/>
            <person name="Hirakawa H."/>
            <person name="Matsutani M."/>
            <person name="Takabe S."/>
            <person name="Matsushita K."/>
            <person name="Azuma Y."/>
        </authorList>
    </citation>
    <scope>NUCLEOTIDE SEQUENCE [LARGE SCALE GENOMIC DNA]</scope>
    <source>
        <strain evidence="3">MB58</strain>
    </source>
</reference>